<dbReference type="Gene3D" id="2.60.40.230">
    <property type="entry name" value="Neocarzinostatin-like"/>
    <property type="match status" value="1"/>
</dbReference>
<proteinExistence type="predicted"/>
<dbReference type="Pfam" id="PF16640">
    <property type="entry name" value="Big_3_5"/>
    <property type="match status" value="1"/>
</dbReference>
<gene>
    <name evidence="6" type="ORF">GCM10009862_04950</name>
</gene>
<comment type="caution">
    <text evidence="6">The sequence shown here is derived from an EMBL/GenBank/DDBJ whole genome shotgun (WGS) entry which is preliminary data.</text>
</comment>
<feature type="signal peptide" evidence="3">
    <location>
        <begin position="1"/>
        <end position="36"/>
    </location>
</feature>
<dbReference type="InterPro" id="IPR027273">
    <property type="entry name" value="Neocarzinostatin-like"/>
</dbReference>
<dbReference type="Gene3D" id="2.60.40.10">
    <property type="entry name" value="Immunoglobulins"/>
    <property type="match status" value="1"/>
</dbReference>
<evidence type="ECO:0000259" key="5">
    <source>
        <dbReference type="Pfam" id="PF16640"/>
    </source>
</evidence>
<feature type="domain" description="Bacterial Ig-like" evidence="5">
    <location>
        <begin position="166"/>
        <end position="250"/>
    </location>
</feature>
<dbReference type="InterPro" id="IPR013783">
    <property type="entry name" value="Ig-like_fold"/>
</dbReference>
<keyword evidence="3" id="KW-0732">Signal</keyword>
<keyword evidence="2" id="KW-1133">Transmembrane helix</keyword>
<evidence type="ECO:0000313" key="6">
    <source>
        <dbReference type="EMBL" id="GAA2569243.1"/>
    </source>
</evidence>
<protein>
    <submittedName>
        <fullName evidence="6">Uncharacterized protein</fullName>
    </submittedName>
</protein>
<feature type="chain" id="PRO_5045824610" evidence="3">
    <location>
        <begin position="37"/>
        <end position="819"/>
    </location>
</feature>
<keyword evidence="7" id="KW-1185">Reference proteome</keyword>
<feature type="domain" description="Htaa" evidence="4">
    <location>
        <begin position="620"/>
        <end position="767"/>
    </location>
</feature>
<reference evidence="7" key="1">
    <citation type="journal article" date="2019" name="Int. J. Syst. Evol. Microbiol.">
        <title>The Global Catalogue of Microorganisms (GCM) 10K type strain sequencing project: providing services to taxonomists for standard genome sequencing and annotation.</title>
        <authorList>
            <consortium name="The Broad Institute Genomics Platform"/>
            <consortium name="The Broad Institute Genome Sequencing Center for Infectious Disease"/>
            <person name="Wu L."/>
            <person name="Ma J."/>
        </authorList>
    </citation>
    <scope>NUCLEOTIDE SEQUENCE [LARGE SCALE GENOMIC DNA]</scope>
    <source>
        <strain evidence="7">JCM 16365</strain>
    </source>
</reference>
<dbReference type="SUPFAM" id="SSF49319">
    <property type="entry name" value="Actinoxanthin-like"/>
    <property type="match status" value="1"/>
</dbReference>
<dbReference type="Pfam" id="PF04213">
    <property type="entry name" value="HtaA"/>
    <property type="match status" value="1"/>
</dbReference>
<evidence type="ECO:0000259" key="4">
    <source>
        <dbReference type="Pfam" id="PF04213"/>
    </source>
</evidence>
<dbReference type="InterPro" id="IPR032109">
    <property type="entry name" value="Big_3_5"/>
</dbReference>
<evidence type="ECO:0000256" key="1">
    <source>
        <dbReference type="SAM" id="MobiDB-lite"/>
    </source>
</evidence>
<evidence type="ECO:0000256" key="2">
    <source>
        <dbReference type="SAM" id="Phobius"/>
    </source>
</evidence>
<dbReference type="PROSITE" id="PS51318">
    <property type="entry name" value="TAT"/>
    <property type="match status" value="1"/>
</dbReference>
<name>A0ABP6BKQ9_9MICO</name>
<dbReference type="InterPro" id="IPR006311">
    <property type="entry name" value="TAT_signal"/>
</dbReference>
<evidence type="ECO:0000256" key="3">
    <source>
        <dbReference type="SAM" id="SignalP"/>
    </source>
</evidence>
<dbReference type="RefSeq" id="WP_344226566.1">
    <property type="nucleotide sequence ID" value="NZ_BAAARI010000003.1"/>
</dbReference>
<dbReference type="Proteomes" id="UP001500274">
    <property type="component" value="Unassembled WGS sequence"/>
</dbReference>
<feature type="transmembrane region" description="Helical" evidence="2">
    <location>
        <begin position="794"/>
        <end position="813"/>
    </location>
</feature>
<sequence>MHRSPRASLRRLLASAVATTLVASAAVFGATVPAQAASYTLSATAAVDPATSVSVSVTGGGYGNITALPGQSQPSLYIALIPADTDLGSIQLGGSIPAAAVSPDSSGAISGSLEQSAATLDRTTSYDVIAWPSRSNPSASNLYARTGVVIDWAALFPATATATTLAAAPASAVAGTEVALTAAVAPAAAGSVEFFDGAASLGSAPVDAGTAVLRTSSLSVADHTLKAAFTPADTSAYEASTSTAITVSITAPPAERTPTLTLSKSTGLNPAGEEITVTGTGYNPNQPIYLTTCVDVPLSEVSFTFIASNRCTTGAKQITSNPTTPTMVKFQEDGSFTTTFTVQPKDGSTAVYTLANHTAMNDRSQDAKAVVSFAAVQPEPEPEPQPVTKPAVTVTPNTPLDPSVENVLTVSGTDFVGAGAANGAYVLFGESSVWSGEAPLPSAGWIAQAWVPSSAIVDGAFSVQLTVAAGVLDPSKSYQVATSAAHGLSITDRSLDTFTPVAVAVAEPVAPFVGFPVGASAQQGGVLTITGGGFQPGDAVTAVAHSEPVTIGTVPASGSGTVTFSWNVPADFPVGAHTVELSVNGAVVASAPFSVTAAAVVPAVEQVAAPVCVARAVSGASIDWGVKASFRSYITGSVANGSIEGGWGSGSGAFNTEADRGRVSFGGSVHYTGHSGALDMTLSNPRIQINSANSASLILNVQSKGFNGSPDTNASGIVFATLSLPQAQESANRVTFSGASATLTSAGAQAFAGFYEAGTALDSVTFSLPLGAEVPCDAATDNALASTGNAAPTGALWLGVGVIAFGGMLLVAVRRRQRA</sequence>
<accession>A0ABP6BKQ9</accession>
<evidence type="ECO:0000313" key="7">
    <source>
        <dbReference type="Proteomes" id="UP001500274"/>
    </source>
</evidence>
<keyword evidence="2" id="KW-0812">Transmembrane</keyword>
<organism evidence="6 7">
    <name type="scientific">Microbacterium binotii</name>
    <dbReference type="NCBI Taxonomy" id="462710"/>
    <lineage>
        <taxon>Bacteria</taxon>
        <taxon>Bacillati</taxon>
        <taxon>Actinomycetota</taxon>
        <taxon>Actinomycetes</taxon>
        <taxon>Micrococcales</taxon>
        <taxon>Microbacteriaceae</taxon>
        <taxon>Microbacterium</taxon>
    </lineage>
</organism>
<keyword evidence="2" id="KW-0472">Membrane</keyword>
<dbReference type="InterPro" id="IPR007331">
    <property type="entry name" value="Htaa"/>
</dbReference>
<dbReference type="EMBL" id="BAAARI010000003">
    <property type="protein sequence ID" value="GAA2569243.1"/>
    <property type="molecule type" value="Genomic_DNA"/>
</dbReference>
<feature type="region of interest" description="Disordered" evidence="1">
    <location>
        <begin position="378"/>
        <end position="398"/>
    </location>
</feature>